<organism evidence="1 2">
    <name type="scientific">Parelaphostrongylus tenuis</name>
    <name type="common">Meningeal worm</name>
    <dbReference type="NCBI Taxonomy" id="148309"/>
    <lineage>
        <taxon>Eukaryota</taxon>
        <taxon>Metazoa</taxon>
        <taxon>Ecdysozoa</taxon>
        <taxon>Nematoda</taxon>
        <taxon>Chromadorea</taxon>
        <taxon>Rhabditida</taxon>
        <taxon>Rhabditina</taxon>
        <taxon>Rhabditomorpha</taxon>
        <taxon>Strongyloidea</taxon>
        <taxon>Metastrongylidae</taxon>
        <taxon>Parelaphostrongylus</taxon>
    </lineage>
</organism>
<reference evidence="1" key="1">
    <citation type="submission" date="2021-06" db="EMBL/GenBank/DDBJ databases">
        <title>Parelaphostrongylus tenuis whole genome reference sequence.</title>
        <authorList>
            <person name="Garwood T.J."/>
            <person name="Larsen P.A."/>
            <person name="Fountain-Jones N.M."/>
            <person name="Garbe J.R."/>
            <person name="Macchietto M.G."/>
            <person name="Kania S.A."/>
            <person name="Gerhold R.W."/>
            <person name="Richards J.E."/>
            <person name="Wolf T.M."/>
        </authorList>
    </citation>
    <scope>NUCLEOTIDE SEQUENCE</scope>
    <source>
        <strain evidence="1">MNPRO001-30</strain>
        <tissue evidence="1">Meninges</tissue>
    </source>
</reference>
<accession>A0AAD5R862</accession>
<protein>
    <submittedName>
        <fullName evidence="1">Uncharacterized protein</fullName>
    </submittedName>
</protein>
<comment type="caution">
    <text evidence="1">The sequence shown here is derived from an EMBL/GenBank/DDBJ whole genome shotgun (WGS) entry which is preliminary data.</text>
</comment>
<dbReference type="AlphaFoldDB" id="A0AAD5R862"/>
<dbReference type="Proteomes" id="UP001196413">
    <property type="component" value="Unassembled WGS sequence"/>
</dbReference>
<sequence>MMDTVEINDNLFQASPRALSSIMLRILRLDTHILNLAFAAVTMTTTNTAGPSQPLPEIPVTSATTKRRVAFISSSFKLSYLDSKQSLIMEHILD</sequence>
<name>A0AAD5R862_PARTN</name>
<evidence type="ECO:0000313" key="2">
    <source>
        <dbReference type="Proteomes" id="UP001196413"/>
    </source>
</evidence>
<gene>
    <name evidence="1" type="ORF">KIN20_033533</name>
</gene>
<dbReference type="EMBL" id="JAHQIW010007004">
    <property type="protein sequence ID" value="KAJ1371563.1"/>
    <property type="molecule type" value="Genomic_DNA"/>
</dbReference>
<proteinExistence type="predicted"/>
<keyword evidence="2" id="KW-1185">Reference proteome</keyword>
<evidence type="ECO:0000313" key="1">
    <source>
        <dbReference type="EMBL" id="KAJ1371563.1"/>
    </source>
</evidence>